<name>A0ACC7NW60_9BACL</name>
<proteinExistence type="predicted"/>
<evidence type="ECO:0000313" key="2">
    <source>
        <dbReference type="Proteomes" id="UP001631969"/>
    </source>
</evidence>
<accession>A0ACC7NW60</accession>
<dbReference type="EMBL" id="JBJURJ010000002">
    <property type="protein sequence ID" value="MFM9327317.1"/>
    <property type="molecule type" value="Genomic_DNA"/>
</dbReference>
<sequence length="316" mass="34307">MKAVQTTADNRGLRGGADFAGPGGRRQPGRQRSGGSLGGAVFDILNTLFLLLLVSTMVIPLLNTLALSFSDGLASMEPRIILWPEAFSTEGYSTVWNKIQLGRPFWNNTLVTLWGTVGHVCLCALAGYVLIQRGLPGRKFLTGFIMLTMMVPFETIMIPVYIVNKELGLLNSLSALVINGILSGFSILLMRSFFGAVPWELGESARLDGAGELRIFLTLYVPLSAAGLATITLFEFVGKWNHFTPAVLFLSDPAKYTLQVALKALIIDTSSTSSNFLITKNVRMAGIVIALLPLVIIYPFVQRFFVQGIIAGATKE</sequence>
<evidence type="ECO:0000313" key="1">
    <source>
        <dbReference type="EMBL" id="MFM9327317.1"/>
    </source>
</evidence>
<gene>
    <name evidence="1" type="ORF">ACI1P1_03290</name>
</gene>
<dbReference type="Proteomes" id="UP001631969">
    <property type="component" value="Unassembled WGS sequence"/>
</dbReference>
<protein>
    <submittedName>
        <fullName evidence="1">Carbohydrate ABC transporter permease</fullName>
    </submittedName>
</protein>
<comment type="caution">
    <text evidence="1">The sequence shown here is derived from an EMBL/GenBank/DDBJ whole genome shotgun (WGS) entry which is preliminary data.</text>
</comment>
<keyword evidence="2" id="KW-1185">Reference proteome</keyword>
<reference evidence="1" key="1">
    <citation type="submission" date="2024-12" db="EMBL/GenBank/DDBJ databases">
        <authorList>
            <person name="Wu N."/>
        </authorList>
    </citation>
    <scope>NUCLEOTIDE SEQUENCE</scope>
    <source>
        <strain evidence="1">P15</strain>
    </source>
</reference>
<organism evidence="1 2">
    <name type="scientific">Paenibacillus mesotrionivorans</name>
    <dbReference type="NCBI Taxonomy" id="3160968"/>
    <lineage>
        <taxon>Bacteria</taxon>
        <taxon>Bacillati</taxon>
        <taxon>Bacillota</taxon>
        <taxon>Bacilli</taxon>
        <taxon>Bacillales</taxon>
        <taxon>Paenibacillaceae</taxon>
        <taxon>Paenibacillus</taxon>
    </lineage>
</organism>